<keyword evidence="1" id="KW-0998">Cell outer membrane</keyword>
<feature type="signal peptide" evidence="2">
    <location>
        <begin position="1"/>
        <end position="24"/>
    </location>
</feature>
<comment type="caution">
    <text evidence="3">The sequence shown here is derived from an EMBL/GenBank/DDBJ whole genome shotgun (WGS) entry which is preliminary data.</text>
</comment>
<dbReference type="PIRSF" id="PIRSF029681">
    <property type="entry name" value="PagL"/>
    <property type="match status" value="1"/>
</dbReference>
<comment type="subcellular location">
    <subcellularLocation>
        <location evidence="1">Cell outer membrane</location>
        <topology evidence="1">Multi-pass membrane protein</topology>
    </subcellularLocation>
</comment>
<dbReference type="SUPFAM" id="SSF56925">
    <property type="entry name" value="OMPA-like"/>
    <property type="match status" value="1"/>
</dbReference>
<evidence type="ECO:0000256" key="1">
    <source>
        <dbReference type="PIRNR" id="PIRNR029681"/>
    </source>
</evidence>
<dbReference type="Proteomes" id="UP000637632">
    <property type="component" value="Unassembled WGS sequence"/>
</dbReference>
<dbReference type="EC" id="3.1.1.77" evidence="1"/>
<name>A0ABR6XFJ7_9BURK</name>
<comment type="catalytic activity">
    <reaction evidence="1">
        <text>a 3-(acyloxy)acyl derivative of bacterial toxin + H2O = a 3-hydroxyacyl derivative of bacterial toxin + a fatty acid + H(+)</text>
        <dbReference type="Rhea" id="RHEA:12032"/>
        <dbReference type="ChEBI" id="CHEBI:15377"/>
        <dbReference type="ChEBI" id="CHEBI:15378"/>
        <dbReference type="ChEBI" id="CHEBI:28868"/>
        <dbReference type="ChEBI" id="CHEBI:136853"/>
        <dbReference type="ChEBI" id="CHEBI:140675"/>
        <dbReference type="EC" id="3.1.1.77"/>
    </reaction>
</comment>
<sequence length="180" mass="19598">MTTFNKKILLAGVGLLLAHASSFAVDSVSAEFASGNKSQFVRGGAQWDWDNAWFKSNGTQVGGYWDATLTQWRNNAYQGVSGATQNITDVGITPVFRFQNENKKGLYAEAGIGLHLFSHVYNNNGRAFSTAFQFGDHIGVGYVFNNGWEAGLKIQHFSNGAIKKPNPGVNVATVKVGYHF</sequence>
<evidence type="ECO:0000313" key="4">
    <source>
        <dbReference type="Proteomes" id="UP000637632"/>
    </source>
</evidence>
<dbReference type="InterPro" id="IPR018550">
    <property type="entry name" value="Lipid-A_deacylase-rel"/>
</dbReference>
<feature type="chain" id="PRO_5045564956" description="Lipid A deacylase" evidence="2">
    <location>
        <begin position="25"/>
        <end position="180"/>
    </location>
</feature>
<comment type="function">
    <text evidence="1">Has lipid A 3-O-deacylase activity. Hydrolyzes the ester bond at the 3 position of lipid A, a bioactive component of lipopolysaccharide (LPS), thereby releasing the primary fatty acyl moiety.</text>
</comment>
<keyword evidence="4" id="KW-1185">Reference proteome</keyword>
<dbReference type="EMBL" id="JACOFT010000003">
    <property type="protein sequence ID" value="MBC3811493.1"/>
    <property type="molecule type" value="Genomic_DNA"/>
</dbReference>
<keyword evidence="2" id="KW-0732">Signal</keyword>
<keyword evidence="1" id="KW-0472">Membrane</keyword>
<comment type="similarity">
    <text evidence="1">Belongs to the PagL family.</text>
</comment>
<keyword evidence="1 3" id="KW-0378">Hydrolase</keyword>
<dbReference type="Pfam" id="PF09411">
    <property type="entry name" value="PagL"/>
    <property type="match status" value="1"/>
</dbReference>
<dbReference type="Gene3D" id="2.40.160.20">
    <property type="match status" value="1"/>
</dbReference>
<proteinExistence type="inferred from homology"/>
<organism evidence="3 4">
    <name type="scientific">Undibacterium aquatile</name>
    <dbReference type="NCBI Taxonomy" id="1537398"/>
    <lineage>
        <taxon>Bacteria</taxon>
        <taxon>Pseudomonadati</taxon>
        <taxon>Pseudomonadota</taxon>
        <taxon>Betaproteobacteria</taxon>
        <taxon>Burkholderiales</taxon>
        <taxon>Oxalobacteraceae</taxon>
        <taxon>Undibacterium</taxon>
    </lineage>
</organism>
<evidence type="ECO:0000313" key="3">
    <source>
        <dbReference type="EMBL" id="MBC3811493.1"/>
    </source>
</evidence>
<dbReference type="GO" id="GO:0016787">
    <property type="term" value="F:hydrolase activity"/>
    <property type="evidence" value="ECO:0007669"/>
    <property type="project" value="UniProtKB-KW"/>
</dbReference>
<reference evidence="3 4" key="1">
    <citation type="submission" date="2020-08" db="EMBL/GenBank/DDBJ databases">
        <title>Novel species isolated from subtropical streams in China.</title>
        <authorList>
            <person name="Lu H."/>
        </authorList>
    </citation>
    <scope>NUCLEOTIDE SEQUENCE [LARGE SCALE GENOMIC DNA]</scope>
    <source>
        <strain evidence="3 4">CCTCC AB 2015119</strain>
    </source>
</reference>
<evidence type="ECO:0000256" key="2">
    <source>
        <dbReference type="SAM" id="SignalP"/>
    </source>
</evidence>
<gene>
    <name evidence="3" type="ORF">H8K26_08590</name>
</gene>
<comment type="subunit">
    <text evidence="1">Homodimer.</text>
</comment>
<accession>A0ABR6XFJ7</accession>
<dbReference type="RefSeq" id="WP_190478876.1">
    <property type="nucleotide sequence ID" value="NZ_JACOFT010000003.1"/>
</dbReference>
<protein>
    <recommendedName>
        <fullName evidence="1">Lipid A deacylase</fullName>
        <ecNumber evidence="1">3.1.1.77</ecNumber>
    </recommendedName>
    <alternativeName>
        <fullName evidence="1">LPS 3-O-deacylase</fullName>
    </alternativeName>
    <alternativeName>
        <fullName evidence="1">Outer membrane enzyme</fullName>
    </alternativeName>
</protein>
<dbReference type="InterPro" id="IPR011250">
    <property type="entry name" value="OMP/PagP_B-barrel"/>
</dbReference>